<keyword evidence="3" id="KW-1185">Reference proteome</keyword>
<dbReference type="InterPro" id="IPR014894">
    <property type="entry name" value="DcrB/EagT6"/>
</dbReference>
<dbReference type="SUPFAM" id="SSF55724">
    <property type="entry name" value="Mog1p/PsbP-like"/>
    <property type="match status" value="1"/>
</dbReference>
<reference evidence="2 3" key="1">
    <citation type="submission" date="2021-05" db="EMBL/GenBank/DDBJ databases">
        <title>Genome sequence of E. marmotae isolates.</title>
        <authorList>
            <person name="Binsker U."/>
            <person name="Hammerl J.A."/>
        </authorList>
    </citation>
    <scope>NUCLEOTIDE SEQUENCE [LARGE SCALE GENOMIC DNA]</scope>
    <source>
        <strain evidence="2 3">21-MO00586</strain>
    </source>
</reference>
<sequence>MTEYYLNETVITFTGNIIQDSTINMLRLSNPDAALIISRGQMQEGDELASQVEQQMKKLEKQVRELHHTPVQVTRVGINDAEEGLEIQSQFLRGNEQVYQC</sequence>
<name>A0ABU1BWA0_9ESCH</name>
<evidence type="ECO:0000313" key="3">
    <source>
        <dbReference type="Proteomes" id="UP001235723"/>
    </source>
</evidence>
<dbReference type="Gene3D" id="3.40.1000.10">
    <property type="entry name" value="Mog1/PsbP, alpha/beta/alpha sandwich"/>
    <property type="match status" value="1"/>
</dbReference>
<feature type="non-terminal residue" evidence="2">
    <location>
        <position position="101"/>
    </location>
</feature>
<dbReference type="Proteomes" id="UP001235723">
    <property type="component" value="Unassembled WGS sequence"/>
</dbReference>
<keyword evidence="1" id="KW-0175">Coiled coil</keyword>
<dbReference type="InterPro" id="IPR016123">
    <property type="entry name" value="Mog1/PsbP_a/b/a-sand"/>
</dbReference>
<organism evidence="2 3">
    <name type="scientific">Escherichia marmotae</name>
    <dbReference type="NCBI Taxonomy" id="1499973"/>
    <lineage>
        <taxon>Bacteria</taxon>
        <taxon>Pseudomonadati</taxon>
        <taxon>Pseudomonadota</taxon>
        <taxon>Gammaproteobacteria</taxon>
        <taxon>Enterobacterales</taxon>
        <taxon>Enterobacteriaceae</taxon>
        <taxon>Escherichia</taxon>
    </lineage>
</organism>
<evidence type="ECO:0000313" key="2">
    <source>
        <dbReference type="EMBL" id="MDQ9292647.1"/>
    </source>
</evidence>
<proteinExistence type="predicted"/>
<comment type="caution">
    <text evidence="2">The sequence shown here is derived from an EMBL/GenBank/DDBJ whole genome shotgun (WGS) entry which is preliminary data.</text>
</comment>
<dbReference type="EMBL" id="JAHCRT010000001">
    <property type="protein sequence ID" value="MDQ9292647.1"/>
    <property type="molecule type" value="Genomic_DNA"/>
</dbReference>
<dbReference type="Pfam" id="PF08786">
    <property type="entry name" value="DcrB"/>
    <property type="match status" value="1"/>
</dbReference>
<feature type="coiled-coil region" evidence="1">
    <location>
        <begin position="42"/>
        <end position="69"/>
    </location>
</feature>
<protein>
    <submittedName>
        <fullName evidence="2">DcrB-related protein</fullName>
    </submittedName>
</protein>
<gene>
    <name evidence="2" type="ORF">KJE03_03980</name>
</gene>
<evidence type="ECO:0000256" key="1">
    <source>
        <dbReference type="SAM" id="Coils"/>
    </source>
</evidence>
<accession>A0ABU1BWA0</accession>
<dbReference type="RefSeq" id="WP_309187890.1">
    <property type="nucleotide sequence ID" value="NZ_JAHCRT010000001.1"/>
</dbReference>